<evidence type="ECO:0000313" key="12">
    <source>
        <dbReference type="Proteomes" id="UP000243494"/>
    </source>
</evidence>
<evidence type="ECO:0000256" key="8">
    <source>
        <dbReference type="ARBA" id="ARBA00022989"/>
    </source>
</evidence>
<evidence type="ECO:0000256" key="1">
    <source>
        <dbReference type="ARBA" id="ARBA00004651"/>
    </source>
</evidence>
<accession>A0A255HY89</accession>
<evidence type="ECO:0000256" key="7">
    <source>
        <dbReference type="ARBA" id="ARBA00022801"/>
    </source>
</evidence>
<evidence type="ECO:0000256" key="10">
    <source>
        <dbReference type="SAM" id="Phobius"/>
    </source>
</evidence>
<feature type="transmembrane region" description="Helical" evidence="10">
    <location>
        <begin position="131"/>
        <end position="151"/>
    </location>
</feature>
<sequence>MKLQLIILALSPIIACIMWIYLKDKYEKEPLMVLAKFFVLGIFISIISIKVESILMKFNTLNSDYYILYTSFVVAALTEEGLKAIVFIPNILKEKNFNEKLDGIIYSIFFSLGFATVENIIYILFENYEQVLEVGIVRGLISIPGHIMFAITMGYYISKYKFGKNKIKKREYMILAILVPILFHGIFDFILMREYRWTIVIFAIYIIILWKVNLDKLDDYMKISKKRFLKKFKHKNKK</sequence>
<keyword evidence="12" id="KW-1185">Reference proteome</keyword>
<dbReference type="InterPro" id="IPR026898">
    <property type="entry name" value="PrsW"/>
</dbReference>
<dbReference type="InterPro" id="IPR023596">
    <property type="entry name" value="Peptidase_PrsW_arch/bac"/>
</dbReference>
<dbReference type="Pfam" id="PF13367">
    <property type="entry name" value="PrsW-protease"/>
    <property type="match status" value="1"/>
</dbReference>
<dbReference type="PANTHER" id="PTHR36844:SF1">
    <property type="entry name" value="PROTEASE PRSW"/>
    <property type="match status" value="1"/>
</dbReference>
<comment type="caution">
    <text evidence="11">The sequence shown here is derived from an EMBL/GenBank/DDBJ whole genome shotgun (WGS) entry which is preliminary data.</text>
</comment>
<evidence type="ECO:0000256" key="3">
    <source>
        <dbReference type="ARBA" id="ARBA00018997"/>
    </source>
</evidence>
<feature type="transmembrane region" description="Helical" evidence="10">
    <location>
        <begin position="172"/>
        <end position="191"/>
    </location>
</feature>
<organism evidence="11 12">
    <name type="scientific">Romboutsia maritimum</name>
    <dbReference type="NCBI Taxonomy" id="2020948"/>
    <lineage>
        <taxon>Bacteria</taxon>
        <taxon>Bacillati</taxon>
        <taxon>Bacillota</taxon>
        <taxon>Clostridia</taxon>
        <taxon>Peptostreptococcales</taxon>
        <taxon>Peptostreptococcaceae</taxon>
        <taxon>Romboutsia</taxon>
    </lineage>
</organism>
<evidence type="ECO:0000256" key="6">
    <source>
        <dbReference type="ARBA" id="ARBA00022692"/>
    </source>
</evidence>
<dbReference type="GO" id="GO:0008233">
    <property type="term" value="F:peptidase activity"/>
    <property type="evidence" value="ECO:0007669"/>
    <property type="project" value="UniProtKB-KW"/>
</dbReference>
<proteinExistence type="inferred from homology"/>
<name>A0A255HY89_9FIRM</name>
<evidence type="ECO:0000256" key="5">
    <source>
        <dbReference type="ARBA" id="ARBA00022670"/>
    </source>
</evidence>
<keyword evidence="5 11" id="KW-0645">Protease</keyword>
<comment type="subcellular location">
    <subcellularLocation>
        <location evidence="1">Cell membrane</location>
        <topology evidence="1">Multi-pass membrane protein</topology>
    </subcellularLocation>
</comment>
<evidence type="ECO:0000256" key="2">
    <source>
        <dbReference type="ARBA" id="ARBA00009165"/>
    </source>
</evidence>
<keyword evidence="6 10" id="KW-0812">Transmembrane</keyword>
<evidence type="ECO:0000256" key="4">
    <source>
        <dbReference type="ARBA" id="ARBA00022475"/>
    </source>
</evidence>
<protein>
    <recommendedName>
        <fullName evidence="3">Protease PrsW</fullName>
    </recommendedName>
</protein>
<dbReference type="GO" id="GO:0005886">
    <property type="term" value="C:plasma membrane"/>
    <property type="evidence" value="ECO:0007669"/>
    <property type="project" value="UniProtKB-SubCell"/>
</dbReference>
<keyword evidence="7" id="KW-0378">Hydrolase</keyword>
<dbReference type="RefSeq" id="WP_095405196.1">
    <property type="nucleotide sequence ID" value="NZ_NOJZ02000005.1"/>
</dbReference>
<dbReference type="PANTHER" id="PTHR36844">
    <property type="entry name" value="PROTEASE PRSW"/>
    <property type="match status" value="1"/>
</dbReference>
<feature type="transmembrane region" description="Helical" evidence="10">
    <location>
        <begin position="104"/>
        <end position="125"/>
    </location>
</feature>
<dbReference type="EMBL" id="NOJZ02000005">
    <property type="protein sequence ID" value="RDY24099.1"/>
    <property type="molecule type" value="Genomic_DNA"/>
</dbReference>
<keyword evidence="4" id="KW-1003">Cell membrane</keyword>
<dbReference type="PIRSF" id="PIRSF016933">
    <property type="entry name" value="PrsW"/>
    <property type="match status" value="1"/>
</dbReference>
<gene>
    <name evidence="11" type="ORF">CHF27_004590</name>
</gene>
<keyword evidence="8 10" id="KW-1133">Transmembrane helix</keyword>
<evidence type="ECO:0000313" key="11">
    <source>
        <dbReference type="EMBL" id="RDY24099.1"/>
    </source>
</evidence>
<reference evidence="11 12" key="1">
    <citation type="journal article" date="2017" name="Genome Announc.">
        <title>Draft Genome Sequence of Romboutsia maritimum sp. nov. Strain CCRI-22766(T), Isolated from Coastal Estuarine Mud.</title>
        <authorList>
            <person name="Maheux A.F."/>
            <person name="Boudreau D.K."/>
            <person name="Berube E."/>
            <person name="Boissinot M."/>
            <person name="Raymond F."/>
            <person name="Brodeur S."/>
            <person name="Corbeil J."/>
            <person name="Brightwell G."/>
            <person name="Broda D."/>
            <person name="Omar R.F."/>
            <person name="Bergeron M.G."/>
        </authorList>
    </citation>
    <scope>NUCLEOTIDE SEQUENCE [LARGE SCALE GENOMIC DNA]</scope>
    <source>
        <strain evidence="11 12">CCRI-22766</strain>
    </source>
</reference>
<dbReference type="OrthoDB" id="5504276at2"/>
<dbReference type="Proteomes" id="UP000243494">
    <property type="component" value="Unassembled WGS sequence"/>
</dbReference>
<feature type="transmembrane region" description="Helical" evidence="10">
    <location>
        <begin position="34"/>
        <end position="55"/>
    </location>
</feature>
<evidence type="ECO:0000256" key="9">
    <source>
        <dbReference type="ARBA" id="ARBA00023136"/>
    </source>
</evidence>
<keyword evidence="9 10" id="KW-0472">Membrane</keyword>
<feature type="transmembrane region" description="Helical" evidence="10">
    <location>
        <begin position="6"/>
        <end position="22"/>
    </location>
</feature>
<comment type="similarity">
    <text evidence="2">Belongs to the protease PrsW family.</text>
</comment>
<dbReference type="AlphaFoldDB" id="A0A255HY89"/>
<feature type="transmembrane region" description="Helical" evidence="10">
    <location>
        <begin position="197"/>
        <end position="214"/>
    </location>
</feature>
<dbReference type="GO" id="GO:0006508">
    <property type="term" value="P:proteolysis"/>
    <property type="evidence" value="ECO:0007669"/>
    <property type="project" value="UniProtKB-KW"/>
</dbReference>